<evidence type="ECO:0000313" key="4">
    <source>
        <dbReference type="EMBL" id="MDM1046853.1"/>
    </source>
</evidence>
<dbReference type="Pfam" id="PF07876">
    <property type="entry name" value="Dabb"/>
    <property type="match status" value="1"/>
</dbReference>
<feature type="signal peptide" evidence="2">
    <location>
        <begin position="1"/>
        <end position="24"/>
    </location>
</feature>
<evidence type="ECO:0000256" key="2">
    <source>
        <dbReference type="SAM" id="SignalP"/>
    </source>
</evidence>
<dbReference type="PANTHER" id="PTHR33178">
    <property type="match status" value="1"/>
</dbReference>
<evidence type="ECO:0000313" key="5">
    <source>
        <dbReference type="Proteomes" id="UP001170954"/>
    </source>
</evidence>
<evidence type="ECO:0000256" key="1">
    <source>
        <dbReference type="ARBA" id="ARBA00011738"/>
    </source>
</evidence>
<dbReference type="Proteomes" id="UP001170954">
    <property type="component" value="Unassembled WGS sequence"/>
</dbReference>
<dbReference type="SUPFAM" id="SSF54909">
    <property type="entry name" value="Dimeric alpha+beta barrel"/>
    <property type="match status" value="1"/>
</dbReference>
<dbReference type="Gene3D" id="3.30.70.100">
    <property type="match status" value="1"/>
</dbReference>
<dbReference type="InterPro" id="IPR013097">
    <property type="entry name" value="Dabb"/>
</dbReference>
<protein>
    <submittedName>
        <fullName evidence="4">Dabb family protein</fullName>
    </submittedName>
</protein>
<feature type="chain" id="PRO_5046469778" evidence="2">
    <location>
        <begin position="25"/>
        <end position="141"/>
    </location>
</feature>
<sequence length="141" mass="15940">MKRKAFIGSLLVGAAAGSVLNSCAEPKTNTTNMDTSLSKETIVHSVYFWLKEGITAEEEKDFLNFFTTLSKIEGIKELKYGKPAPTTPRPVVDNSFSYLLLITFNNMDEINVYENHPDHLAAIEIYKKYWTKVEVKDAILM</sequence>
<comment type="caution">
    <text evidence="4">The sequence shown here is derived from an EMBL/GenBank/DDBJ whole genome shotgun (WGS) entry which is preliminary data.</text>
</comment>
<proteinExistence type="predicted"/>
<accession>A0ABT7NI52</accession>
<dbReference type="SMART" id="SM00886">
    <property type="entry name" value="Dabb"/>
    <property type="match status" value="1"/>
</dbReference>
<dbReference type="InterPro" id="IPR011008">
    <property type="entry name" value="Dimeric_a/b-barrel"/>
</dbReference>
<dbReference type="InterPro" id="IPR044662">
    <property type="entry name" value="HS1/DABB1-like"/>
</dbReference>
<gene>
    <name evidence="4" type="ORF">HX018_01120</name>
</gene>
<keyword evidence="2" id="KW-0732">Signal</keyword>
<reference evidence="4" key="1">
    <citation type="submission" date="2020-06" db="EMBL/GenBank/DDBJ databases">
        <authorList>
            <person name="Dong N."/>
        </authorList>
    </citation>
    <scope>NUCLEOTIDE SEQUENCE</scope>
    <source>
        <strain evidence="4">R1692</strain>
    </source>
</reference>
<keyword evidence="5" id="KW-1185">Reference proteome</keyword>
<evidence type="ECO:0000259" key="3">
    <source>
        <dbReference type="PROSITE" id="PS51502"/>
    </source>
</evidence>
<dbReference type="EMBL" id="JACAGK010000002">
    <property type="protein sequence ID" value="MDM1046853.1"/>
    <property type="molecule type" value="Genomic_DNA"/>
</dbReference>
<reference evidence="4" key="2">
    <citation type="journal article" date="2022" name="Sci. Total Environ.">
        <title>Prevalence, transmission, and molecular epidemiology of tet(X)-positive bacteria among humans, animals, and environmental niches in China: An epidemiological, and genomic-based study.</title>
        <authorList>
            <person name="Dong N."/>
            <person name="Zeng Y."/>
            <person name="Cai C."/>
            <person name="Sun C."/>
            <person name="Lu J."/>
            <person name="Liu C."/>
            <person name="Zhou H."/>
            <person name="Sun Q."/>
            <person name="Shu L."/>
            <person name="Wang H."/>
            <person name="Wang Y."/>
            <person name="Wang S."/>
            <person name="Wu C."/>
            <person name="Chan E.W."/>
            <person name="Chen G."/>
            <person name="Shen Z."/>
            <person name="Chen S."/>
            <person name="Zhang R."/>
        </authorList>
    </citation>
    <scope>NUCLEOTIDE SEQUENCE</scope>
    <source>
        <strain evidence="4">R1692</strain>
    </source>
</reference>
<comment type="subunit">
    <text evidence="1">Homodimer.</text>
</comment>
<feature type="domain" description="Stress-response A/B barrel" evidence="3">
    <location>
        <begin position="42"/>
        <end position="138"/>
    </location>
</feature>
<organism evidence="4 5">
    <name type="scientific">Sphingobacterium hotanense</name>
    <dbReference type="NCBI Taxonomy" id="649196"/>
    <lineage>
        <taxon>Bacteria</taxon>
        <taxon>Pseudomonadati</taxon>
        <taxon>Bacteroidota</taxon>
        <taxon>Sphingobacteriia</taxon>
        <taxon>Sphingobacteriales</taxon>
        <taxon>Sphingobacteriaceae</taxon>
        <taxon>Sphingobacterium</taxon>
    </lineage>
</organism>
<name>A0ABT7NI52_9SPHI</name>
<dbReference type="PROSITE" id="PS51502">
    <property type="entry name" value="S_R_A_B_BARREL"/>
    <property type="match status" value="1"/>
</dbReference>
<dbReference type="PANTHER" id="PTHR33178:SF10">
    <property type="entry name" value="STRESS-RESPONSE A_B BARREL DOMAIN-CONTAINING PROTEIN"/>
    <property type="match status" value="1"/>
</dbReference>
<dbReference type="RefSeq" id="WP_149525362.1">
    <property type="nucleotide sequence ID" value="NZ_CP030848.1"/>
</dbReference>